<dbReference type="EMBL" id="CAVNYO010000478">
    <property type="protein sequence ID" value="CAK5283904.1"/>
    <property type="molecule type" value="Genomic_DNA"/>
</dbReference>
<sequence>MSLPNSPFSDLLGTNYVPQDDERERINRFLVSPIDELRRLNHEIREVEERLHALCTQRDELETDIGKHKALVSLVRRLPDELLGEIFCFCIAAYPALVDPRTPPICLGHVSREWRRVSHSTPELWSSLHVPHLGRGDFGVLEDERGRFVDLALEWVARSGSHPLYISSTLDELNTQPVQAVARHAWSHIANLCLIFPAAVPATTVASFLQLELPALHTLHVECHSDFGSALWADAAVLRAPRLRVLLLRISADAAKLVLPAPSLVEFDLKCLQTREGGADLTGGLSVHHCLDIVRRCPALRKAVLRCTLFGSLAGTGAAAALPPSGTPAAPSALREVHFYLGNDLPVFFANLGLPALAHLRLTHPAMPGPDHALFFASLEPHLAVLATAELSTAFFSNDTLLALLRATPRLRRLKLDGLRSTSSATLTNDMVRAACSEGFASELEVLECGDGSISCSDKVLERFVLLRPTLVEVRVRFSRYADRDIAATPAVRARIENGLAFSARYKVTGKWHYQPASGTTLWRL</sequence>
<reference evidence="2" key="1">
    <citation type="submission" date="2023-11" db="EMBL/GenBank/DDBJ databases">
        <authorList>
            <person name="De Vega J J."/>
            <person name="De Vega J J."/>
        </authorList>
    </citation>
    <scope>NUCLEOTIDE SEQUENCE</scope>
</reference>
<evidence type="ECO:0008006" key="4">
    <source>
        <dbReference type="Google" id="ProtNLM"/>
    </source>
</evidence>
<dbReference type="InterPro" id="IPR036047">
    <property type="entry name" value="F-box-like_dom_sf"/>
</dbReference>
<name>A0AAD2HX77_9AGAR</name>
<proteinExistence type="predicted"/>
<comment type="caution">
    <text evidence="2">The sequence shown here is derived from an EMBL/GenBank/DDBJ whole genome shotgun (WGS) entry which is preliminary data.</text>
</comment>
<keyword evidence="3" id="KW-1185">Reference proteome</keyword>
<protein>
    <recommendedName>
        <fullName evidence="4">F-box domain-containing protein</fullName>
    </recommendedName>
</protein>
<evidence type="ECO:0000313" key="3">
    <source>
        <dbReference type="Proteomes" id="UP001295794"/>
    </source>
</evidence>
<accession>A0AAD2HX77</accession>
<dbReference type="SUPFAM" id="SSF81383">
    <property type="entry name" value="F-box domain"/>
    <property type="match status" value="1"/>
</dbReference>
<keyword evidence="1" id="KW-0175">Coiled coil</keyword>
<dbReference type="Gene3D" id="3.80.10.10">
    <property type="entry name" value="Ribonuclease Inhibitor"/>
    <property type="match status" value="1"/>
</dbReference>
<feature type="coiled-coil region" evidence="1">
    <location>
        <begin position="37"/>
        <end position="64"/>
    </location>
</feature>
<gene>
    <name evidence="2" type="ORF">MYCIT1_LOCUS36824</name>
</gene>
<dbReference type="InterPro" id="IPR032675">
    <property type="entry name" value="LRR_dom_sf"/>
</dbReference>
<dbReference type="Proteomes" id="UP001295794">
    <property type="component" value="Unassembled WGS sequence"/>
</dbReference>
<evidence type="ECO:0000313" key="2">
    <source>
        <dbReference type="EMBL" id="CAK5283904.1"/>
    </source>
</evidence>
<dbReference type="Gene3D" id="1.20.1280.50">
    <property type="match status" value="1"/>
</dbReference>
<evidence type="ECO:0000256" key="1">
    <source>
        <dbReference type="SAM" id="Coils"/>
    </source>
</evidence>
<organism evidence="2 3">
    <name type="scientific">Mycena citricolor</name>
    <dbReference type="NCBI Taxonomy" id="2018698"/>
    <lineage>
        <taxon>Eukaryota</taxon>
        <taxon>Fungi</taxon>
        <taxon>Dikarya</taxon>
        <taxon>Basidiomycota</taxon>
        <taxon>Agaricomycotina</taxon>
        <taxon>Agaricomycetes</taxon>
        <taxon>Agaricomycetidae</taxon>
        <taxon>Agaricales</taxon>
        <taxon>Marasmiineae</taxon>
        <taxon>Mycenaceae</taxon>
        <taxon>Mycena</taxon>
    </lineage>
</organism>
<dbReference type="AlphaFoldDB" id="A0AAD2HX77"/>